<sequence length="147" mass="16232">MTDPSAALGPLSKLVDGASDYYEFWKDYKGEEILIRTHSVNVGGIESGDRGKIRQNSHIIRGTVADVTSFPPGFLLEDVEEYVELSDVSLMFGMGSHKPQGTAEGVKGKQTLRRIEEKYVSFNAIDELETAEAADSATEPFREDKED</sequence>
<dbReference type="EMBL" id="CP073695">
    <property type="protein sequence ID" value="QUO47210.1"/>
    <property type="molecule type" value="Genomic_DNA"/>
</dbReference>
<dbReference type="GeneID" id="64828186"/>
<accession>A0A8T8LK92</accession>
<dbReference type="AlphaFoldDB" id="A0A8T8LK92"/>
<reference evidence="1 2" key="1">
    <citation type="submission" date="2021-03" db="EMBL/GenBank/DDBJ databases">
        <title>Halorubrum sodomense MBLA0099, Whole genome shotgun sequencing.</title>
        <authorList>
            <person name="Seo M.-J."/>
            <person name="Cho E.-S."/>
            <person name="Hwang C.Y."/>
        </authorList>
    </citation>
    <scope>NUCLEOTIDE SEQUENCE [LARGE SCALE GENOMIC DNA]</scope>
    <source>
        <strain evidence="1 2">MBLA0099</strain>
    </source>
</reference>
<dbReference type="RefSeq" id="WP_211553370.1">
    <property type="nucleotide sequence ID" value="NZ_CP073695.1"/>
</dbReference>
<gene>
    <name evidence="1" type="ORF">J7656_11560</name>
</gene>
<name>A0A8T8LK92_9EURY</name>
<protein>
    <submittedName>
        <fullName evidence="1">Uncharacterized protein</fullName>
    </submittedName>
</protein>
<organism evidence="1 2">
    <name type="scientific">Halorubrum ruber</name>
    <dbReference type="NCBI Taxonomy" id="2982524"/>
    <lineage>
        <taxon>Archaea</taxon>
        <taxon>Methanobacteriati</taxon>
        <taxon>Methanobacteriota</taxon>
        <taxon>Stenosarchaea group</taxon>
        <taxon>Halobacteria</taxon>
        <taxon>Halobacteriales</taxon>
        <taxon>Haloferacaceae</taxon>
        <taxon>Halorubrum</taxon>
    </lineage>
</organism>
<dbReference type="KEGG" id="hss:J7656_11560"/>
<dbReference type="Proteomes" id="UP000679341">
    <property type="component" value="Chromosome"/>
</dbReference>
<dbReference type="OrthoDB" id="384805at2157"/>
<proteinExistence type="predicted"/>
<keyword evidence="2" id="KW-1185">Reference proteome</keyword>
<evidence type="ECO:0000313" key="2">
    <source>
        <dbReference type="Proteomes" id="UP000679341"/>
    </source>
</evidence>
<evidence type="ECO:0000313" key="1">
    <source>
        <dbReference type="EMBL" id="QUO47210.1"/>
    </source>
</evidence>